<accession>A0A0G1U6B8</accession>
<comment type="caution">
    <text evidence="1">The sequence shown here is derived from an EMBL/GenBank/DDBJ whole genome shotgun (WGS) entry which is preliminary data.</text>
</comment>
<dbReference type="AlphaFoldDB" id="A0A0G1U6B8"/>
<organism evidence="1 2">
    <name type="scientific">Candidatus Wolfebacteria bacterium GW2011_GWA2_47_9b</name>
    <dbReference type="NCBI Taxonomy" id="1619005"/>
    <lineage>
        <taxon>Bacteria</taxon>
        <taxon>Candidatus Wolfeibacteriota</taxon>
    </lineage>
</organism>
<proteinExistence type="predicted"/>
<gene>
    <name evidence="1" type="ORF">UY19_C0010G0009</name>
</gene>
<reference evidence="1 2" key="1">
    <citation type="journal article" date="2015" name="Nature">
        <title>rRNA introns, odd ribosomes, and small enigmatic genomes across a large radiation of phyla.</title>
        <authorList>
            <person name="Brown C.T."/>
            <person name="Hug L.A."/>
            <person name="Thomas B.C."/>
            <person name="Sharon I."/>
            <person name="Castelle C.J."/>
            <person name="Singh A."/>
            <person name="Wilkins M.J."/>
            <person name="Williams K.H."/>
            <person name="Banfield J.F."/>
        </authorList>
    </citation>
    <scope>NUCLEOTIDE SEQUENCE [LARGE SCALE GENOMIC DNA]</scope>
</reference>
<evidence type="ECO:0000313" key="1">
    <source>
        <dbReference type="EMBL" id="KKU89676.1"/>
    </source>
</evidence>
<evidence type="ECO:0000313" key="2">
    <source>
        <dbReference type="Proteomes" id="UP000033882"/>
    </source>
</evidence>
<sequence length="228" mass="25566">MKGVVLAYGKGETQQYAAARRREAIDKMIAVTSAHVDLLIQVGLVKACATNEAEFVRHIGLLRLGAMELDLRIERRYIPAVIMIPNARVSLQQKLMMLGVEEVVNIDGEQKGIKTLEPYAAINVTLKKVDKSEILTGINGRFAGVFPRMETMSLSEVVMLATYYPALFDGFATVITDPEMESVFVLEGSREEKSDRTCFTVTEGSRRDLSWMTWKKYQVPLCEVRVGR</sequence>
<dbReference type="EMBL" id="LCPB01000010">
    <property type="protein sequence ID" value="KKU89676.1"/>
    <property type="molecule type" value="Genomic_DNA"/>
</dbReference>
<dbReference type="Proteomes" id="UP000033882">
    <property type="component" value="Unassembled WGS sequence"/>
</dbReference>
<name>A0A0G1U6B8_9BACT</name>
<protein>
    <submittedName>
        <fullName evidence="1">Uncharacterized protein</fullName>
    </submittedName>
</protein>